<dbReference type="SUPFAM" id="SSF51206">
    <property type="entry name" value="cAMP-binding domain-like"/>
    <property type="match status" value="1"/>
</dbReference>
<dbReference type="Gene3D" id="3.50.50.60">
    <property type="entry name" value="FAD/NAD(P)-binding domain"/>
    <property type="match status" value="2"/>
</dbReference>
<dbReference type="PROSITE" id="PS50042">
    <property type="entry name" value="CNMP_BINDING_3"/>
    <property type="match status" value="1"/>
</dbReference>
<sequence length="578" mass="61905">MTIEPTQAPTMSEHDPELISASLAPDSEARAAIDLATRGHQIYPVLGADDIARLRRFGTSRTWPDGATVFRACVDSPGMVVVLSGRLSCSRTDALGNRVEVIEYGPGQFSGEVAQLSGRPPLADGFAVGELEALVLDAECLRAVIVAEAELGERLMRAFILRRVQLINNKPGGPILIGPNAHKGLFELENFLSRNAYPYTRRDPETDPEAAQLVREHWRNESDWPLVALPDGFVLKNPTLAEVGRCLGTLPRIERGTVFDVLVVGAGPSGLATAVYAASEGLHVMVLDQRSYGGQAGASARIENFLGFPTGISGRALAGRSYVQALKFGAEVAIPAQATRLLCHERPLKVEMDDGTCLQAKTVVLAAGARYRKPDLPNLAQFEGRGVYYWASPVEARLCRNEAVMLVGGGNSAGQAAVFLAAHASEVHMLIRRGLEATMSSYLIERIAATPNIHLHTRREIAALEGDDNGLTGVRCRSIDGDDERSFAVRRLFLFIGADPNSDWLHECGVELDDKGFVLTGADTRAEHGARSLETSVDGVFAVGDLRAGSTKRVAAAAGEGAAAVSQIHGYLASLAER</sequence>
<dbReference type="RefSeq" id="WP_259452811.1">
    <property type="nucleotide sequence ID" value="NZ_CP119520.1"/>
</dbReference>
<reference evidence="4" key="1">
    <citation type="submission" date="2022-08" db="EMBL/GenBank/DDBJ databases">
        <title>Reclassification of Massilia species as members of the genera Telluria, Duganella, Pseudoduganella, Mokoshia gen. nov. and Zemynaea gen. nov. using orthogonal and non-orthogonal genome-based approaches.</title>
        <authorList>
            <person name="Bowman J.P."/>
        </authorList>
    </citation>
    <scope>NUCLEOTIDE SEQUENCE</scope>
    <source>
        <strain evidence="4">LMG 11547</strain>
    </source>
</reference>
<dbReference type="InterPro" id="IPR000595">
    <property type="entry name" value="cNMP-bd_dom"/>
</dbReference>
<dbReference type="InterPro" id="IPR018490">
    <property type="entry name" value="cNMP-bd_dom_sf"/>
</dbReference>
<comment type="caution">
    <text evidence="4">The sequence shown here is derived from an EMBL/GenBank/DDBJ whole genome shotgun (WGS) entry which is preliminary data.</text>
</comment>
<feature type="domain" description="Cyclic nucleotide-binding" evidence="3">
    <location>
        <begin position="42"/>
        <end position="162"/>
    </location>
</feature>
<dbReference type="PRINTS" id="PR00469">
    <property type="entry name" value="PNDRDTASEII"/>
</dbReference>
<dbReference type="Pfam" id="PF07992">
    <property type="entry name" value="Pyr_redox_2"/>
    <property type="match status" value="1"/>
</dbReference>
<organism evidence="4 5">
    <name type="scientific">Telluria mixta</name>
    <dbReference type="NCBI Taxonomy" id="34071"/>
    <lineage>
        <taxon>Bacteria</taxon>
        <taxon>Pseudomonadati</taxon>
        <taxon>Pseudomonadota</taxon>
        <taxon>Betaproteobacteria</taxon>
        <taxon>Burkholderiales</taxon>
        <taxon>Oxalobacteraceae</taxon>
        <taxon>Telluria group</taxon>
        <taxon>Telluria</taxon>
    </lineage>
</organism>
<dbReference type="InterPro" id="IPR036188">
    <property type="entry name" value="FAD/NAD-bd_sf"/>
</dbReference>
<dbReference type="PANTHER" id="PTHR48105">
    <property type="entry name" value="THIOREDOXIN REDUCTASE 1-RELATED-RELATED"/>
    <property type="match status" value="1"/>
</dbReference>
<dbReference type="InterPro" id="IPR023753">
    <property type="entry name" value="FAD/NAD-binding_dom"/>
</dbReference>
<evidence type="ECO:0000313" key="4">
    <source>
        <dbReference type="EMBL" id="MCS0633871.1"/>
    </source>
</evidence>
<keyword evidence="1" id="KW-0285">Flavoprotein</keyword>
<dbReference type="CDD" id="cd00038">
    <property type="entry name" value="CAP_ED"/>
    <property type="match status" value="1"/>
</dbReference>
<evidence type="ECO:0000313" key="5">
    <source>
        <dbReference type="Proteomes" id="UP001165263"/>
    </source>
</evidence>
<dbReference type="EMBL" id="JANUHC010000018">
    <property type="protein sequence ID" value="MCS0633871.1"/>
    <property type="molecule type" value="Genomic_DNA"/>
</dbReference>
<evidence type="ECO:0000256" key="1">
    <source>
        <dbReference type="ARBA" id="ARBA00022630"/>
    </source>
</evidence>
<gene>
    <name evidence="4" type="ORF">NX786_31495</name>
</gene>
<keyword evidence="5" id="KW-1185">Reference proteome</keyword>
<dbReference type="Pfam" id="PF00027">
    <property type="entry name" value="cNMP_binding"/>
    <property type="match status" value="1"/>
</dbReference>
<accession>A0ABT2CAQ6</accession>
<dbReference type="SUPFAM" id="SSF51905">
    <property type="entry name" value="FAD/NAD(P)-binding domain"/>
    <property type="match status" value="1"/>
</dbReference>
<dbReference type="InterPro" id="IPR014710">
    <property type="entry name" value="RmlC-like_jellyroll"/>
</dbReference>
<dbReference type="Proteomes" id="UP001165263">
    <property type="component" value="Unassembled WGS sequence"/>
</dbReference>
<evidence type="ECO:0000259" key="3">
    <source>
        <dbReference type="PROSITE" id="PS50042"/>
    </source>
</evidence>
<protein>
    <submittedName>
        <fullName evidence="4">FAD-dependent oxidoreductase</fullName>
    </submittedName>
</protein>
<dbReference type="InterPro" id="IPR050097">
    <property type="entry name" value="Ferredoxin-NADP_redctase_2"/>
</dbReference>
<keyword evidence="2" id="KW-0560">Oxidoreductase</keyword>
<name>A0ABT2CAQ6_9BURK</name>
<dbReference type="Gene3D" id="2.60.120.10">
    <property type="entry name" value="Jelly Rolls"/>
    <property type="match status" value="1"/>
</dbReference>
<proteinExistence type="predicted"/>
<evidence type="ECO:0000256" key="2">
    <source>
        <dbReference type="ARBA" id="ARBA00023002"/>
    </source>
</evidence>
<dbReference type="PRINTS" id="PR00368">
    <property type="entry name" value="FADPNR"/>
</dbReference>